<accession>A0A4Q7VW76</accession>
<dbReference type="CDD" id="cd02947">
    <property type="entry name" value="TRX_family"/>
    <property type="match status" value="1"/>
</dbReference>
<dbReference type="SUPFAM" id="SSF52833">
    <property type="entry name" value="Thioredoxin-like"/>
    <property type="match status" value="1"/>
</dbReference>
<protein>
    <submittedName>
        <fullName evidence="2">Thioredoxin</fullName>
    </submittedName>
</protein>
<sequence>MPPASPAAAAIDDRPWLVACLCAAWCRTCDDYRAPFEALARERPQLRFAWIDIEDQSDLIGPLALEVENFPTLLVAYGDQLRFYGTVLPHASTLARTVDAAQRAVLTPAVEGLDASLIGRLHEVGERVS</sequence>
<dbReference type="Pfam" id="PF00085">
    <property type="entry name" value="Thioredoxin"/>
    <property type="match status" value="1"/>
</dbReference>
<name>A0A4Q7VW76_9BURK</name>
<reference evidence="2 3" key="1">
    <citation type="submission" date="2019-02" db="EMBL/GenBank/DDBJ databases">
        <title>Genomic Encyclopedia of Type Strains, Phase IV (KMG-IV): sequencing the most valuable type-strain genomes for metagenomic binning, comparative biology and taxonomic classification.</title>
        <authorList>
            <person name="Goeker M."/>
        </authorList>
    </citation>
    <scope>NUCLEOTIDE SEQUENCE [LARGE SCALE GENOMIC DNA]</scope>
    <source>
        <strain evidence="2 3">DSM 19570</strain>
    </source>
</reference>
<evidence type="ECO:0000313" key="3">
    <source>
        <dbReference type="Proteomes" id="UP000293671"/>
    </source>
</evidence>
<dbReference type="InterPro" id="IPR036249">
    <property type="entry name" value="Thioredoxin-like_sf"/>
</dbReference>
<dbReference type="Proteomes" id="UP000293671">
    <property type="component" value="Unassembled WGS sequence"/>
</dbReference>
<dbReference type="EMBL" id="SHKP01000005">
    <property type="protein sequence ID" value="RZU00941.1"/>
    <property type="molecule type" value="Genomic_DNA"/>
</dbReference>
<dbReference type="RefSeq" id="WP_130431363.1">
    <property type="nucleotide sequence ID" value="NZ_SHKP01000005.1"/>
</dbReference>
<feature type="domain" description="Thioredoxin" evidence="1">
    <location>
        <begin position="13"/>
        <end position="80"/>
    </location>
</feature>
<evidence type="ECO:0000313" key="2">
    <source>
        <dbReference type="EMBL" id="RZU00941.1"/>
    </source>
</evidence>
<organism evidence="2 3">
    <name type="scientific">Rivibacter subsaxonicus</name>
    <dbReference type="NCBI Taxonomy" id="457575"/>
    <lineage>
        <taxon>Bacteria</taxon>
        <taxon>Pseudomonadati</taxon>
        <taxon>Pseudomonadota</taxon>
        <taxon>Betaproteobacteria</taxon>
        <taxon>Burkholderiales</taxon>
        <taxon>Rivibacter</taxon>
    </lineage>
</organism>
<gene>
    <name evidence="2" type="ORF">EV670_1654</name>
</gene>
<keyword evidence="3" id="KW-1185">Reference proteome</keyword>
<dbReference type="AlphaFoldDB" id="A0A4Q7VW76"/>
<dbReference type="InterPro" id="IPR013766">
    <property type="entry name" value="Thioredoxin_domain"/>
</dbReference>
<comment type="caution">
    <text evidence="2">The sequence shown here is derived from an EMBL/GenBank/DDBJ whole genome shotgun (WGS) entry which is preliminary data.</text>
</comment>
<dbReference type="OrthoDB" id="8521206at2"/>
<evidence type="ECO:0000259" key="1">
    <source>
        <dbReference type="Pfam" id="PF00085"/>
    </source>
</evidence>
<dbReference type="Gene3D" id="3.40.30.10">
    <property type="entry name" value="Glutaredoxin"/>
    <property type="match status" value="1"/>
</dbReference>
<proteinExistence type="predicted"/>